<feature type="chain" id="PRO_5037712543" description="Inactive hydroxysteroid dehydrogenase-like protein 1" evidence="6">
    <location>
        <begin position="19"/>
        <end position="333"/>
    </location>
</feature>
<dbReference type="Pfam" id="PF00106">
    <property type="entry name" value="adh_short"/>
    <property type="match status" value="1"/>
</dbReference>
<evidence type="ECO:0000256" key="2">
    <source>
        <dbReference type="ARBA" id="ARBA00022857"/>
    </source>
</evidence>
<dbReference type="GO" id="GO:0005739">
    <property type="term" value="C:mitochondrion"/>
    <property type="evidence" value="ECO:0007669"/>
    <property type="project" value="UniProtKB-SubCell"/>
</dbReference>
<evidence type="ECO:0000256" key="4">
    <source>
        <dbReference type="ARBA" id="ARBA00023128"/>
    </source>
</evidence>
<dbReference type="EMBL" id="JH668434">
    <property type="protein sequence ID" value="KAG6452966.1"/>
    <property type="molecule type" value="Genomic_DNA"/>
</dbReference>
<evidence type="ECO:0000313" key="8">
    <source>
        <dbReference type="Proteomes" id="UP000791440"/>
    </source>
</evidence>
<feature type="signal peptide" evidence="6">
    <location>
        <begin position="1"/>
        <end position="18"/>
    </location>
</feature>
<dbReference type="PROSITE" id="PS00061">
    <property type="entry name" value="ADH_SHORT"/>
    <property type="match status" value="1"/>
</dbReference>
<evidence type="ECO:0000256" key="3">
    <source>
        <dbReference type="ARBA" id="ARBA00023002"/>
    </source>
</evidence>
<dbReference type="CDD" id="cd05356">
    <property type="entry name" value="17beta-HSD1_like_SDR_c"/>
    <property type="match status" value="1"/>
</dbReference>
<dbReference type="PRINTS" id="PR00081">
    <property type="entry name" value="GDHRDH"/>
</dbReference>
<proteinExistence type="inferred from homology"/>
<evidence type="ECO:0000256" key="5">
    <source>
        <dbReference type="ARBA" id="ARBA00038261"/>
    </source>
</evidence>
<keyword evidence="6" id="KW-0732">Signal</keyword>
<dbReference type="InterPro" id="IPR002347">
    <property type="entry name" value="SDR_fam"/>
</dbReference>
<protein>
    <recommendedName>
        <fullName evidence="9">Inactive hydroxysteroid dehydrogenase-like protein 1</fullName>
    </recommendedName>
</protein>
<dbReference type="InterPro" id="IPR020904">
    <property type="entry name" value="Sc_DH/Rdtase_CS"/>
</dbReference>
<dbReference type="AlphaFoldDB" id="A0A921Z8X4"/>
<reference evidence="7" key="1">
    <citation type="journal article" date="2016" name="Insect Biochem. Mol. Biol.">
        <title>Multifaceted biological insights from a draft genome sequence of the tobacco hornworm moth, Manduca sexta.</title>
        <authorList>
            <person name="Kanost M.R."/>
            <person name="Arrese E.L."/>
            <person name="Cao X."/>
            <person name="Chen Y.R."/>
            <person name="Chellapilla S."/>
            <person name="Goldsmith M.R."/>
            <person name="Grosse-Wilde E."/>
            <person name="Heckel D.G."/>
            <person name="Herndon N."/>
            <person name="Jiang H."/>
            <person name="Papanicolaou A."/>
            <person name="Qu J."/>
            <person name="Soulages J.L."/>
            <person name="Vogel H."/>
            <person name="Walters J."/>
            <person name="Waterhouse R.M."/>
            <person name="Ahn S.J."/>
            <person name="Almeida F.C."/>
            <person name="An C."/>
            <person name="Aqrawi P."/>
            <person name="Bretschneider A."/>
            <person name="Bryant W.B."/>
            <person name="Bucks S."/>
            <person name="Chao H."/>
            <person name="Chevignon G."/>
            <person name="Christen J.M."/>
            <person name="Clarke D.F."/>
            <person name="Dittmer N.T."/>
            <person name="Ferguson L.C.F."/>
            <person name="Garavelou S."/>
            <person name="Gordon K.H.J."/>
            <person name="Gunaratna R.T."/>
            <person name="Han Y."/>
            <person name="Hauser F."/>
            <person name="He Y."/>
            <person name="Heidel-Fischer H."/>
            <person name="Hirsh A."/>
            <person name="Hu Y."/>
            <person name="Jiang H."/>
            <person name="Kalra D."/>
            <person name="Klinner C."/>
            <person name="Konig C."/>
            <person name="Kovar C."/>
            <person name="Kroll A.R."/>
            <person name="Kuwar S.S."/>
            <person name="Lee S.L."/>
            <person name="Lehman R."/>
            <person name="Li K."/>
            <person name="Li Z."/>
            <person name="Liang H."/>
            <person name="Lovelace S."/>
            <person name="Lu Z."/>
            <person name="Mansfield J.H."/>
            <person name="McCulloch K.J."/>
            <person name="Mathew T."/>
            <person name="Morton B."/>
            <person name="Muzny D.M."/>
            <person name="Neunemann D."/>
            <person name="Ongeri F."/>
            <person name="Pauchet Y."/>
            <person name="Pu L.L."/>
            <person name="Pyrousis I."/>
            <person name="Rao X.J."/>
            <person name="Redding A."/>
            <person name="Roesel C."/>
            <person name="Sanchez-Gracia A."/>
            <person name="Schaack S."/>
            <person name="Shukla A."/>
            <person name="Tetreau G."/>
            <person name="Wang Y."/>
            <person name="Xiong G.H."/>
            <person name="Traut W."/>
            <person name="Walsh T.K."/>
            <person name="Worley K.C."/>
            <person name="Wu D."/>
            <person name="Wu W."/>
            <person name="Wu Y.Q."/>
            <person name="Zhang X."/>
            <person name="Zou Z."/>
            <person name="Zucker H."/>
            <person name="Briscoe A.D."/>
            <person name="Burmester T."/>
            <person name="Clem R.J."/>
            <person name="Feyereisen R."/>
            <person name="Grimmelikhuijzen C.J.P."/>
            <person name="Hamodrakas S.J."/>
            <person name="Hansson B.S."/>
            <person name="Huguet E."/>
            <person name="Jermiin L.S."/>
            <person name="Lan Q."/>
            <person name="Lehman H.K."/>
            <person name="Lorenzen M."/>
            <person name="Merzendorfer H."/>
            <person name="Michalopoulos I."/>
            <person name="Morton D.B."/>
            <person name="Muthukrishnan S."/>
            <person name="Oakeshott J.G."/>
            <person name="Palmer W."/>
            <person name="Park Y."/>
            <person name="Passarelli A.L."/>
            <person name="Rozas J."/>
            <person name="Schwartz L.M."/>
            <person name="Smith W."/>
            <person name="Southgate A."/>
            <person name="Vilcinskas A."/>
            <person name="Vogt R."/>
            <person name="Wang P."/>
            <person name="Werren J."/>
            <person name="Yu X.Q."/>
            <person name="Zhou J.J."/>
            <person name="Brown S.J."/>
            <person name="Scherer S.E."/>
            <person name="Richards S."/>
            <person name="Blissard G.W."/>
        </authorList>
    </citation>
    <scope>NUCLEOTIDE SEQUENCE</scope>
</reference>
<comment type="similarity">
    <text evidence="5">Belongs to the short-chain dehydrogenases/reductases (SDR) family. 17-beta-HSD 3 subfamily.</text>
</comment>
<dbReference type="Proteomes" id="UP000791440">
    <property type="component" value="Unassembled WGS sequence"/>
</dbReference>
<dbReference type="InterPro" id="IPR052149">
    <property type="entry name" value="17-beta-HSD3-like"/>
</dbReference>
<dbReference type="PANTHER" id="PTHR44889">
    <property type="entry name" value="INACTIVE HYDROXYSTEROID DEHYDROGENASE-LIKE PROTEIN 1"/>
    <property type="match status" value="1"/>
</dbReference>
<accession>A0A921Z8X4</accession>
<reference evidence="7" key="2">
    <citation type="submission" date="2020-12" db="EMBL/GenBank/DDBJ databases">
        <authorList>
            <person name="Kanost M."/>
        </authorList>
    </citation>
    <scope>NUCLEOTIDE SEQUENCE</scope>
</reference>
<keyword evidence="3" id="KW-0560">Oxidoreductase</keyword>
<dbReference type="InterPro" id="IPR036291">
    <property type="entry name" value="NAD(P)-bd_dom_sf"/>
</dbReference>
<gene>
    <name evidence="7" type="ORF">O3G_MSEX007919</name>
</gene>
<dbReference type="OrthoDB" id="5545019at2759"/>
<keyword evidence="2" id="KW-0521">NADP</keyword>
<sequence>MFLILLLALVGLVAVVLALLDTLWSPLQLISSYLMPYFLPSEVQPLSKKFGQWAVVTGGTDGIGKNYAMELAQRGISLVIISRNPDKLKTVAGEIEKRYGVKAKTVVADFSKGPEVYAHIEEQIRDIPVGILVNNVGVQYDYPMEVCEVPLSKTWELIHVNVGAVTCMTRLVLDGMVARGRGAVVNVSSGSELQPLPLMTIYAATKAYIQSFTMSVREEYGPKGIHVQHLSPLFVSTKMNSFSQQLLEGNLLVPDAAAYARQAVITLGRVDNTTGYWLHGLQYTLIKIPPVWIRTKIGTHLNRQFRRDYDENSKVKSHVVPDSEIVEDLVNAL</sequence>
<evidence type="ECO:0008006" key="9">
    <source>
        <dbReference type="Google" id="ProtNLM"/>
    </source>
</evidence>
<comment type="caution">
    <text evidence="7">The sequence shown here is derived from an EMBL/GenBank/DDBJ whole genome shotgun (WGS) entry which is preliminary data.</text>
</comment>
<evidence type="ECO:0000313" key="7">
    <source>
        <dbReference type="EMBL" id="KAG6452966.1"/>
    </source>
</evidence>
<dbReference type="PIRSF" id="PIRSF000126">
    <property type="entry name" value="11-beta-HSD1"/>
    <property type="match status" value="1"/>
</dbReference>
<name>A0A921Z8X4_MANSE</name>
<dbReference type="PANTHER" id="PTHR44889:SF1">
    <property type="entry name" value="INACTIVE HYDROXYSTEROID DEHYDROGENASE-LIKE PROTEIN 1"/>
    <property type="match status" value="1"/>
</dbReference>
<comment type="subcellular location">
    <subcellularLocation>
        <location evidence="1">Mitochondrion</location>
    </subcellularLocation>
</comment>
<keyword evidence="8" id="KW-1185">Reference proteome</keyword>
<dbReference type="SUPFAM" id="SSF51735">
    <property type="entry name" value="NAD(P)-binding Rossmann-fold domains"/>
    <property type="match status" value="1"/>
</dbReference>
<dbReference type="GO" id="GO:0016491">
    <property type="term" value="F:oxidoreductase activity"/>
    <property type="evidence" value="ECO:0007669"/>
    <property type="project" value="UniProtKB-KW"/>
</dbReference>
<dbReference type="FunFam" id="3.40.50.720:FF:000137">
    <property type="entry name" value="Hydroxysteroid (17-beta) dehydrogenase 3"/>
    <property type="match status" value="1"/>
</dbReference>
<dbReference type="PRINTS" id="PR00080">
    <property type="entry name" value="SDRFAMILY"/>
</dbReference>
<organism evidence="7 8">
    <name type="scientific">Manduca sexta</name>
    <name type="common">Tobacco hawkmoth</name>
    <name type="synonym">Tobacco hornworm</name>
    <dbReference type="NCBI Taxonomy" id="7130"/>
    <lineage>
        <taxon>Eukaryota</taxon>
        <taxon>Metazoa</taxon>
        <taxon>Ecdysozoa</taxon>
        <taxon>Arthropoda</taxon>
        <taxon>Hexapoda</taxon>
        <taxon>Insecta</taxon>
        <taxon>Pterygota</taxon>
        <taxon>Neoptera</taxon>
        <taxon>Endopterygota</taxon>
        <taxon>Lepidoptera</taxon>
        <taxon>Glossata</taxon>
        <taxon>Ditrysia</taxon>
        <taxon>Bombycoidea</taxon>
        <taxon>Sphingidae</taxon>
        <taxon>Sphinginae</taxon>
        <taxon>Sphingini</taxon>
        <taxon>Manduca</taxon>
    </lineage>
</organism>
<evidence type="ECO:0000256" key="6">
    <source>
        <dbReference type="SAM" id="SignalP"/>
    </source>
</evidence>
<dbReference type="Gene3D" id="3.40.50.720">
    <property type="entry name" value="NAD(P)-binding Rossmann-like Domain"/>
    <property type="match status" value="1"/>
</dbReference>
<evidence type="ECO:0000256" key="1">
    <source>
        <dbReference type="ARBA" id="ARBA00004173"/>
    </source>
</evidence>
<keyword evidence="4" id="KW-0496">Mitochondrion</keyword>